<dbReference type="PANTHER" id="PTHR16305">
    <property type="entry name" value="TESTICULAR SOLUBLE ADENYLYL CYCLASE"/>
    <property type="match status" value="1"/>
</dbReference>
<organism evidence="4 5">
    <name type="scientific">Streptomyces prunicolor</name>
    <dbReference type="NCBI Taxonomy" id="67348"/>
    <lineage>
        <taxon>Bacteria</taxon>
        <taxon>Bacillati</taxon>
        <taxon>Actinomycetota</taxon>
        <taxon>Actinomycetes</taxon>
        <taxon>Kitasatosporales</taxon>
        <taxon>Streptomycetaceae</taxon>
        <taxon>Streptomyces</taxon>
    </lineage>
</organism>
<evidence type="ECO:0000313" key="4">
    <source>
        <dbReference type="EMBL" id="MDV7223286.1"/>
    </source>
</evidence>
<dbReference type="PANTHER" id="PTHR16305:SF35">
    <property type="entry name" value="TRANSCRIPTIONAL ACTIVATOR DOMAIN"/>
    <property type="match status" value="1"/>
</dbReference>
<dbReference type="InterPro" id="IPR041664">
    <property type="entry name" value="AAA_16"/>
</dbReference>
<protein>
    <submittedName>
        <fullName evidence="4">Helix-turn-helix transcriptional regulator</fullName>
    </submittedName>
</protein>
<comment type="caution">
    <text evidence="4">The sequence shown here is derived from an EMBL/GenBank/DDBJ whole genome shotgun (WGS) entry which is preliminary data.</text>
</comment>
<keyword evidence="2" id="KW-0067">ATP-binding</keyword>
<evidence type="ECO:0000259" key="3">
    <source>
        <dbReference type="Pfam" id="PF13191"/>
    </source>
</evidence>
<gene>
    <name evidence="4" type="ORF">R5A26_45945</name>
</gene>
<reference evidence="4 5" key="1">
    <citation type="submission" date="2023-10" db="EMBL/GenBank/DDBJ databases">
        <title>Characterization of rhizosphere-enriched actinobacteria from wheat plants lab-grown on chernevaya soil.</title>
        <authorList>
            <person name="Tikhonova E.N."/>
            <person name="Konopkin A."/>
            <person name="Kravchenko I.K."/>
        </authorList>
    </citation>
    <scope>NUCLEOTIDE SEQUENCE [LARGE SCALE GENOMIC DNA]</scope>
    <source>
        <strain evidence="4 5">RR29</strain>
    </source>
</reference>
<evidence type="ECO:0000313" key="5">
    <source>
        <dbReference type="Proteomes" id="UP001187346"/>
    </source>
</evidence>
<dbReference type="InterPro" id="IPR027417">
    <property type="entry name" value="P-loop_NTPase"/>
</dbReference>
<accession>A0ABU4FRN1</accession>
<keyword evidence="5" id="KW-1185">Reference proteome</keyword>
<keyword evidence="1" id="KW-0547">Nucleotide-binding</keyword>
<proteinExistence type="predicted"/>
<name>A0ABU4FRN1_9ACTN</name>
<dbReference type="Pfam" id="PF13191">
    <property type="entry name" value="AAA_16"/>
    <property type="match status" value="1"/>
</dbReference>
<evidence type="ECO:0000256" key="2">
    <source>
        <dbReference type="ARBA" id="ARBA00022840"/>
    </source>
</evidence>
<dbReference type="RefSeq" id="WP_317775807.1">
    <property type="nucleotide sequence ID" value="NZ_JAWMAJ010000300.1"/>
</dbReference>
<sequence length="779" mass="81962">MRDWAGRWPLVGRGVELEYFAAASADQGCRGFVVGGAAGVGKSRLAEECLERAAAAGFRVGRATASVAAGAVPLGAIAHLLPAGIDLSDPVAGFAAVARGLASGPGRQWVLFVDDMHLLDAVSAVLLRQLMDTGALLLIGTVRTGEPYGDAVAALRGGDSVYRVDLTELSPEQVEVLLQAALGRPVARRTLHELSAASGGNVLYLRELVLGALAAGNLTEDGEMWHLVGDRLPGTARLTEMIGARLAAADPAGRPVLELLALCEPLPLTDAEALAPPRVTAALEQAGLIRVTQDRRRTTVSLAHPLYGEVLRAGLPLLRRRALLLGQAVRVQERGARRRGDLLHIATWRLAATGTADPALLTRAAVLARHAHDLPRTVALLEALPEKHRTTATELRLGEAQFELGRWHRAEATLAQADALAADEQERLAVALVRTTNLLWSNAPLAEAIAVNHAARERISVPADRRKLTINEGFLRIVGGRPAEGLALLEDLETDVGSAPDVNAWLRGAWMKPAALALVGRTVEATTWARRAHDAHRRVEERALASHPAFQRIPLVLALTEAGVPAAEVCRVGEPAYAELTAAGSRVRIWLAVLLGRTHWLAGHPATARRWWAEAATVSRGIDHAMALRPVLGGLAACAAVLGDLDVAEAMLAEHRELPPVEPGLLSAGEELLGEAWLLAARGQLGRARSVLVEAAAIARASGHVTGEALLLTDVARLGGAKEVTGRLTALARVCDGELAPARAELAGALAADDPELLLLAVDACQVVGADLLAAEAAT</sequence>
<feature type="non-terminal residue" evidence="4">
    <location>
        <position position="779"/>
    </location>
</feature>
<evidence type="ECO:0000256" key="1">
    <source>
        <dbReference type="ARBA" id="ARBA00022741"/>
    </source>
</evidence>
<feature type="domain" description="Orc1-like AAA ATPase" evidence="3">
    <location>
        <begin position="9"/>
        <end position="134"/>
    </location>
</feature>
<dbReference type="EMBL" id="JAWMAJ010000300">
    <property type="protein sequence ID" value="MDV7223286.1"/>
    <property type="molecule type" value="Genomic_DNA"/>
</dbReference>
<dbReference type="SUPFAM" id="SSF52540">
    <property type="entry name" value="P-loop containing nucleoside triphosphate hydrolases"/>
    <property type="match status" value="1"/>
</dbReference>
<dbReference type="Proteomes" id="UP001187346">
    <property type="component" value="Unassembled WGS sequence"/>
</dbReference>